<feature type="domain" description="DUF6536" evidence="2">
    <location>
        <begin position="36"/>
        <end position="184"/>
    </location>
</feature>
<keyword evidence="1" id="KW-0472">Membrane</keyword>
<evidence type="ECO:0000313" key="4">
    <source>
        <dbReference type="Proteomes" id="UP001194746"/>
    </source>
</evidence>
<reference evidence="3" key="1">
    <citation type="journal article" date="2019" name="Beilstein J. Org. Chem.">
        <title>Nanangenines: drimane sesquiterpenoids as the dominant metabolite cohort of a novel Australian fungus, Aspergillus nanangensis.</title>
        <authorList>
            <person name="Lacey H.J."/>
            <person name="Gilchrist C.L.M."/>
            <person name="Crombie A."/>
            <person name="Kalaitzis J.A."/>
            <person name="Vuong D."/>
            <person name="Rutledge P.J."/>
            <person name="Turner P."/>
            <person name="Pitt J.I."/>
            <person name="Lacey E."/>
            <person name="Chooi Y.H."/>
            <person name="Piggott A.M."/>
        </authorList>
    </citation>
    <scope>NUCLEOTIDE SEQUENCE</scope>
    <source>
        <strain evidence="3">MST-FP2251</strain>
    </source>
</reference>
<keyword evidence="4" id="KW-1185">Reference proteome</keyword>
<dbReference type="Proteomes" id="UP001194746">
    <property type="component" value="Unassembled WGS sequence"/>
</dbReference>
<sequence length="684" mass="74806">MKLAGDKATQYAEDIHPHIAEEQNDRRSFKARFAGWRGSLLLGCVTSVVVLCLNLGFAGWAAQHHHLHDNQGTLYEGDCTIVRNAGIGFHLVINILSTALLSASNYCMVSKDVPPSREDVDIAHQKGQWLDIGISSFRNLRMVSRKQAWLWTGLALSSVPLHLIYNSTVFLSISANAYDVFAGNGALNQTTTASIQRDFGGESRQSFLRLHEKASNGTLYRLDNSACVDAYATAYQSQHGSVVVVTDDITPADHYSLAYTETVFNPANQAVVGASGFNWLCQDLQHHEYTWQITPCITFLPNVRAQVAANNWTVGGHKVDYCLAEEVAPHCKLQYSLPLILIVIAFNLVKAIILCYSAFAWTETPILTTGDAIASFLRTPDRFSTGTSRLTMHAVRFPAKYAATAPFDATPQRWRAALSRKRWVTGITSYSFALFICVLLLTFGLTLSFDSTGIWGVGLGQVSTQSLISSGGNWYPSIIANSILANLPQLIFSMLYFAFNGIVTTMALADEWSQFATERKGLRVSSPPTGAQRSRYFLSLPYRYAIPFIVLSMVIHWLISESLFLAVIEAFTVNLERDPKMDITTCGYSPVAIVATIAVGIIVLGSLISLTFRRFKSGMPVAGSCSLAIAAACHPPTSRVGWPESDDAASLPLQWGLLVNDGAGARHCAFSSAEVTMPSHGWVS</sequence>
<keyword evidence="1" id="KW-0812">Transmembrane</keyword>
<feature type="transmembrane region" description="Helical" evidence="1">
    <location>
        <begin position="40"/>
        <end position="61"/>
    </location>
</feature>
<comment type="caution">
    <text evidence="3">The sequence shown here is derived from an EMBL/GenBank/DDBJ whole genome shotgun (WGS) entry which is preliminary data.</text>
</comment>
<reference evidence="3" key="2">
    <citation type="submission" date="2020-02" db="EMBL/GenBank/DDBJ databases">
        <authorList>
            <person name="Gilchrist C.L.M."/>
            <person name="Chooi Y.-H."/>
        </authorList>
    </citation>
    <scope>NUCLEOTIDE SEQUENCE</scope>
    <source>
        <strain evidence="3">MST-FP2251</strain>
    </source>
</reference>
<dbReference type="EMBL" id="VCAU01000029">
    <property type="protein sequence ID" value="KAF9890173.1"/>
    <property type="molecule type" value="Genomic_DNA"/>
</dbReference>
<evidence type="ECO:0000256" key="1">
    <source>
        <dbReference type="SAM" id="Phobius"/>
    </source>
</evidence>
<dbReference type="Pfam" id="PF20163">
    <property type="entry name" value="DUF6536"/>
    <property type="match status" value="1"/>
</dbReference>
<feature type="transmembrane region" description="Helical" evidence="1">
    <location>
        <begin position="423"/>
        <end position="445"/>
    </location>
</feature>
<dbReference type="PANTHER" id="PTHR35395">
    <property type="entry name" value="DUF6536 DOMAIN-CONTAINING PROTEIN"/>
    <property type="match status" value="1"/>
</dbReference>
<accession>A0AAD4GW56</accession>
<evidence type="ECO:0000313" key="3">
    <source>
        <dbReference type="EMBL" id="KAF9890173.1"/>
    </source>
</evidence>
<name>A0AAD4GW56_ASPNN</name>
<feature type="transmembrane region" description="Helical" evidence="1">
    <location>
        <begin position="335"/>
        <end position="359"/>
    </location>
</feature>
<proteinExistence type="predicted"/>
<protein>
    <recommendedName>
        <fullName evidence="2">DUF6536 domain-containing protein</fullName>
    </recommendedName>
</protein>
<evidence type="ECO:0000259" key="2">
    <source>
        <dbReference type="Pfam" id="PF20163"/>
    </source>
</evidence>
<dbReference type="InterPro" id="IPR046623">
    <property type="entry name" value="DUF6536"/>
</dbReference>
<keyword evidence="1" id="KW-1133">Transmembrane helix</keyword>
<feature type="transmembrane region" description="Helical" evidence="1">
    <location>
        <begin position="544"/>
        <end position="568"/>
    </location>
</feature>
<gene>
    <name evidence="3" type="ORF">FE257_006334</name>
</gene>
<feature type="transmembrane region" description="Helical" evidence="1">
    <location>
        <begin position="588"/>
        <end position="610"/>
    </location>
</feature>
<feature type="transmembrane region" description="Helical" evidence="1">
    <location>
        <begin position="81"/>
        <end position="101"/>
    </location>
</feature>
<dbReference type="PANTHER" id="PTHR35395:SF1">
    <property type="entry name" value="DUF6536 DOMAIN-CONTAINING PROTEIN"/>
    <property type="match status" value="1"/>
</dbReference>
<feature type="transmembrane region" description="Helical" evidence="1">
    <location>
        <begin position="148"/>
        <end position="165"/>
    </location>
</feature>
<dbReference type="AlphaFoldDB" id="A0AAD4GW56"/>
<organism evidence="3 4">
    <name type="scientific">Aspergillus nanangensis</name>
    <dbReference type="NCBI Taxonomy" id="2582783"/>
    <lineage>
        <taxon>Eukaryota</taxon>
        <taxon>Fungi</taxon>
        <taxon>Dikarya</taxon>
        <taxon>Ascomycota</taxon>
        <taxon>Pezizomycotina</taxon>
        <taxon>Eurotiomycetes</taxon>
        <taxon>Eurotiomycetidae</taxon>
        <taxon>Eurotiales</taxon>
        <taxon>Aspergillaceae</taxon>
        <taxon>Aspergillus</taxon>
        <taxon>Aspergillus subgen. Circumdati</taxon>
    </lineage>
</organism>